<keyword evidence="2" id="KW-1185">Reference proteome</keyword>
<gene>
    <name evidence="1" type="ORF">EHT87_09835</name>
</gene>
<dbReference type="RefSeq" id="WP_124906448.1">
    <property type="nucleotide sequence ID" value="NZ_RQJP01000002.1"/>
</dbReference>
<evidence type="ECO:0000313" key="1">
    <source>
        <dbReference type="EMBL" id="RRB14858.1"/>
    </source>
</evidence>
<dbReference type="AlphaFoldDB" id="A0A3P1CNR3"/>
<dbReference type="PROSITE" id="PS51257">
    <property type="entry name" value="PROKAR_LIPOPROTEIN"/>
    <property type="match status" value="1"/>
</dbReference>
<dbReference type="Proteomes" id="UP000274271">
    <property type="component" value="Unassembled WGS sequence"/>
</dbReference>
<sequence>MKKILVFWFVLGALVACKKDNNDHPTPEQTVEPAAKVAGTYKLSSFHFINGANEVELEKLPVVESGKTVASGTVKFTKKADGKARMNVTLVIEGEGSIPVVEDLEIEVRESGKVFGLYADGERIGDADGDFIIFNISGKSESGDDLLLAFNAKK</sequence>
<dbReference type="OrthoDB" id="954320at2"/>
<accession>A0A3P1CNR3</accession>
<name>A0A3P1CNR3_9BACT</name>
<dbReference type="EMBL" id="RQJP01000002">
    <property type="protein sequence ID" value="RRB14858.1"/>
    <property type="molecule type" value="Genomic_DNA"/>
</dbReference>
<proteinExistence type="predicted"/>
<organism evidence="1 2">
    <name type="scientific">Larkinella knui</name>
    <dbReference type="NCBI Taxonomy" id="2025310"/>
    <lineage>
        <taxon>Bacteria</taxon>
        <taxon>Pseudomonadati</taxon>
        <taxon>Bacteroidota</taxon>
        <taxon>Cytophagia</taxon>
        <taxon>Cytophagales</taxon>
        <taxon>Spirosomataceae</taxon>
        <taxon>Larkinella</taxon>
    </lineage>
</organism>
<evidence type="ECO:0000313" key="2">
    <source>
        <dbReference type="Proteomes" id="UP000274271"/>
    </source>
</evidence>
<protein>
    <recommendedName>
        <fullName evidence="3">Lipocalin-like domain-containing protein</fullName>
    </recommendedName>
</protein>
<reference evidence="1 2" key="1">
    <citation type="submission" date="2018-11" db="EMBL/GenBank/DDBJ databases">
        <authorList>
            <person name="Zhou Z."/>
            <person name="Wang G."/>
        </authorList>
    </citation>
    <scope>NUCLEOTIDE SEQUENCE [LARGE SCALE GENOMIC DNA]</scope>
    <source>
        <strain evidence="1 2">KCTC42998</strain>
    </source>
</reference>
<evidence type="ECO:0008006" key="3">
    <source>
        <dbReference type="Google" id="ProtNLM"/>
    </source>
</evidence>
<comment type="caution">
    <text evidence="1">The sequence shown here is derived from an EMBL/GenBank/DDBJ whole genome shotgun (WGS) entry which is preliminary data.</text>
</comment>